<dbReference type="AlphaFoldDB" id="A0A0W0XWM1"/>
<dbReference type="PATRIC" id="fig|458.5.peg.1482"/>
<organism evidence="1 2">
    <name type="scientific">Legionella rubrilucens</name>
    <dbReference type="NCBI Taxonomy" id="458"/>
    <lineage>
        <taxon>Bacteria</taxon>
        <taxon>Pseudomonadati</taxon>
        <taxon>Pseudomonadota</taxon>
        <taxon>Gammaproteobacteria</taxon>
        <taxon>Legionellales</taxon>
        <taxon>Legionellaceae</taxon>
        <taxon>Legionella</taxon>
    </lineage>
</organism>
<name>A0A0W0XWM1_9GAMM</name>
<keyword evidence="2" id="KW-1185">Reference proteome</keyword>
<evidence type="ECO:0000313" key="1">
    <source>
        <dbReference type="EMBL" id="KTD49083.1"/>
    </source>
</evidence>
<dbReference type="OrthoDB" id="5634016at2"/>
<proteinExistence type="predicted"/>
<dbReference type="EMBL" id="LNYT01000007">
    <property type="protein sequence ID" value="KTD49083.1"/>
    <property type="molecule type" value="Genomic_DNA"/>
</dbReference>
<reference evidence="1 2" key="1">
    <citation type="submission" date="2015-11" db="EMBL/GenBank/DDBJ databases">
        <title>Genomic analysis of 38 Legionella species identifies large and diverse effector repertoires.</title>
        <authorList>
            <person name="Burstein D."/>
            <person name="Amaro F."/>
            <person name="Zusman T."/>
            <person name="Lifshitz Z."/>
            <person name="Cohen O."/>
            <person name="Gilbert J.A."/>
            <person name="Pupko T."/>
            <person name="Shuman H.A."/>
            <person name="Segal G."/>
        </authorList>
    </citation>
    <scope>NUCLEOTIDE SEQUENCE [LARGE SCALE GENOMIC DNA]</scope>
    <source>
        <strain evidence="1 2">WA-270A-C2</strain>
    </source>
</reference>
<evidence type="ECO:0000313" key="2">
    <source>
        <dbReference type="Proteomes" id="UP000054608"/>
    </source>
</evidence>
<dbReference type="RefSeq" id="WP_058531496.1">
    <property type="nucleotide sequence ID" value="NZ_CAAAIN010000006.1"/>
</dbReference>
<gene>
    <name evidence="1" type="ORF">Lrub_1434</name>
</gene>
<dbReference type="Proteomes" id="UP000054608">
    <property type="component" value="Unassembled WGS sequence"/>
</dbReference>
<accession>A0A0W0XWM1</accession>
<protein>
    <submittedName>
        <fullName evidence="1">Uncharacterized protein</fullName>
    </submittedName>
</protein>
<sequence>MKSQNDLSALLRGDFKILKCRAQSEVGFYHRTGILSFIDSLQKHLDLNRFMSPDQLISALAILENIEINTSKFRFMHELLNHERYRLLHDIVPDAPKASGGLKCPYVSLVATLRKLHCVLLSQLELSLVHIARELPVSKVDYEQSMLDESQAFHDLENTSKAPHLPDKSTSVKDFARRSVTLYGTVVYPLNSNNDKDPAIIQAIQGFGNNTSIDYEGTPANKLYQFGGQFLEAIMLNEFSHTTEFKQSGKQGIQPGLVKGHINWTKVNSKIVGQVTLDVLTFNQCDLDNKDAMPTFYAIGSDGISLLEINDDELELVNKRCTDEVSRVTNGQVVPICTLSATLSMPVDTTTGKHYLKVSAFTVRFNTDELRSTREYDFRKAFGNRSDFC</sequence>
<comment type="caution">
    <text evidence="1">The sequence shown here is derived from an EMBL/GenBank/DDBJ whole genome shotgun (WGS) entry which is preliminary data.</text>
</comment>